<dbReference type="InterPro" id="IPR036059">
    <property type="entry name" value="TldD/PmbA_sf"/>
</dbReference>
<dbReference type="SUPFAM" id="SSF111283">
    <property type="entry name" value="Putative modulator of DNA gyrase, PmbA/TldD"/>
    <property type="match status" value="1"/>
</dbReference>
<dbReference type="AlphaFoldDB" id="A0A0P8DDX3"/>
<dbReference type="PATRIC" id="fig|1666911.3.peg.299"/>
<evidence type="ECO:0000259" key="1">
    <source>
        <dbReference type="Pfam" id="PF19289"/>
    </source>
</evidence>
<dbReference type="Pfam" id="PF19289">
    <property type="entry name" value="PmbA_TldD_3rd"/>
    <property type="match status" value="1"/>
</dbReference>
<evidence type="ECO:0000313" key="2">
    <source>
        <dbReference type="EMBL" id="KPQ34431.1"/>
    </source>
</evidence>
<keyword evidence="2" id="KW-0645">Protease</keyword>
<proteinExistence type="predicted"/>
<sequence>MAGNPYEAVFNQLLDAISTTLSTTLTPLSGASSDSSSGSPSGSPSDAYAFTAFLAGENSQFTRFNSAKVRQSGQVRDGQLTLTLMSPERSTTASVPFIGHFETDWPLTQHALAQLHADLPHLPVDPYVVLPVAAESNASADNPTQYPAPASSREVRCGKILSAESVAQTIIGPVATLNFSGLYAGGLCYRAYGDSAGNRHWFETPSFTLDYSLFGDRPDQAVKGTLAGNHWNLDEYQKGIAAACEPLKLLAKPVKAVVKGAYRTYLAPAAVGDLMDTIVWGGGLGEAALRQGNSAFDKLARGEVALSNKFSLSEDFERVSVPRFNRNGAVAPQRLPIIQNGQWVNALVNDRSAKEYGTASNAANDEEAMRAPVVAPGNLKSDEILEQLGTGLYISNLHYLNWSDLTAGRITGMTRYACFWVEAGKIIAPIENLRFDDSLYRFLGEGLMDLTENLTFLPAVDTYERRSLGGMWMPGMLIDQFRYTL</sequence>
<reference evidence="2 3" key="1">
    <citation type="submission" date="2015-09" db="EMBL/GenBank/DDBJ databases">
        <title>Identification and resolution of microdiversity through metagenomic sequencing of parallel consortia.</title>
        <authorList>
            <person name="Nelson W.C."/>
            <person name="Romine M.F."/>
            <person name="Lindemann S.R."/>
        </authorList>
    </citation>
    <scope>NUCLEOTIDE SEQUENCE [LARGE SCALE GENOMIC DNA]</scope>
    <source>
        <strain evidence="2">Ana</strain>
    </source>
</reference>
<dbReference type="GO" id="GO:0008237">
    <property type="term" value="F:metallopeptidase activity"/>
    <property type="evidence" value="ECO:0007669"/>
    <property type="project" value="InterPro"/>
</dbReference>
<keyword evidence="2" id="KW-0378">Hydrolase</keyword>
<evidence type="ECO:0000313" key="3">
    <source>
        <dbReference type="Proteomes" id="UP000050465"/>
    </source>
</evidence>
<accession>A0A0P8DDX3</accession>
<dbReference type="PANTHER" id="PTHR43666">
    <property type="entry name" value="TLDD PROTEIN"/>
    <property type="match status" value="1"/>
</dbReference>
<name>A0A0P8DDX3_9CYAN</name>
<dbReference type="PANTHER" id="PTHR43666:SF1">
    <property type="entry name" value="CONSERVED PROTEIN"/>
    <property type="match status" value="1"/>
</dbReference>
<dbReference type="GO" id="GO:0006508">
    <property type="term" value="P:proteolysis"/>
    <property type="evidence" value="ECO:0007669"/>
    <property type="project" value="UniProtKB-KW"/>
</dbReference>
<dbReference type="Proteomes" id="UP000050465">
    <property type="component" value="Unassembled WGS sequence"/>
</dbReference>
<dbReference type="InterPro" id="IPR045569">
    <property type="entry name" value="Metalloprtase-TldD/E_C"/>
</dbReference>
<organism evidence="2 3">
    <name type="scientific">Phormidesmis priestleyi Ana</name>
    <dbReference type="NCBI Taxonomy" id="1666911"/>
    <lineage>
        <taxon>Bacteria</taxon>
        <taxon>Bacillati</taxon>
        <taxon>Cyanobacteriota</taxon>
        <taxon>Cyanophyceae</taxon>
        <taxon>Leptolyngbyales</taxon>
        <taxon>Leptolyngbyaceae</taxon>
        <taxon>Phormidesmis</taxon>
    </lineage>
</organism>
<dbReference type="STRING" id="1666911.HLUCCA11_15115"/>
<protein>
    <submittedName>
        <fullName evidence="2">Putative Zn-dependent protease</fullName>
    </submittedName>
</protein>
<feature type="domain" description="Metalloprotease TldD/E C-terminal" evidence="1">
    <location>
        <begin position="260"/>
        <end position="482"/>
    </location>
</feature>
<dbReference type="EMBL" id="LJZR01000020">
    <property type="protein sequence ID" value="KPQ34431.1"/>
    <property type="molecule type" value="Genomic_DNA"/>
</dbReference>
<comment type="caution">
    <text evidence="2">The sequence shown here is derived from an EMBL/GenBank/DDBJ whole genome shotgun (WGS) entry which is preliminary data.</text>
</comment>
<gene>
    <name evidence="2" type="ORF">HLUCCA11_15115</name>
</gene>